<comment type="caution">
    <text evidence="2">The sequence shown here is derived from an EMBL/GenBank/DDBJ whole genome shotgun (WGS) entry which is preliminary data.</text>
</comment>
<protein>
    <submittedName>
        <fullName evidence="2">Methyltransferase type 11</fullName>
    </submittedName>
</protein>
<dbReference type="OrthoDB" id="9777638at2"/>
<dbReference type="Gene3D" id="3.40.50.150">
    <property type="entry name" value="Vaccinia Virus protein VP39"/>
    <property type="match status" value="1"/>
</dbReference>
<evidence type="ECO:0000313" key="3">
    <source>
        <dbReference type="Proteomes" id="UP000179769"/>
    </source>
</evidence>
<feature type="domain" description="Methyltransferase" evidence="1">
    <location>
        <begin position="194"/>
        <end position="290"/>
    </location>
</feature>
<dbReference type="GO" id="GO:0032259">
    <property type="term" value="P:methylation"/>
    <property type="evidence" value="ECO:0007669"/>
    <property type="project" value="UniProtKB-KW"/>
</dbReference>
<accession>A0A1S1RCU4</accession>
<dbReference type="Pfam" id="PF13649">
    <property type="entry name" value="Methyltransf_25"/>
    <property type="match status" value="1"/>
</dbReference>
<dbReference type="AlphaFoldDB" id="A0A1S1RCU4"/>
<sequence length="422" mass="45252">MDGLTMDGLTVDGVAMSAITMGGFTIEEITVERILPRGHRGRDNAPIEILIRDGGVEIYPPSAENTYFAPRTERDRPAVPAARESTEYETAYYEPARFEPAEHQLTQLELAEHEPADYAPVEHGSAGPEVAEYEPADETDEAGDPAEQVDQAHPATVFDRAAYDYDADVHGVPFFRPLGKTLVAAAGISPGENVIDLACGRGAVLFPAAEATGPAGSVRAFDLAPTMVELTAADVAARQLPWVDVTIADAMDPPVEPGSVDVVLCGMGLFLLPDPVAALARWRGVLRPGGRLAVTVFGPADPLWDRPDYPLRLATSVGAAERRPGHAILAEGALADALTATGFTLTRDELVATDLVFRDVAHWWRWAWGTALRSMLEKVSDAEGPAMIEELTRWHAPSTDAGGLHWRPTIRVVTAVVTDPSA</sequence>
<evidence type="ECO:0000313" key="2">
    <source>
        <dbReference type="EMBL" id="OHV43072.1"/>
    </source>
</evidence>
<dbReference type="InterPro" id="IPR029063">
    <property type="entry name" value="SAM-dependent_MTases_sf"/>
</dbReference>
<evidence type="ECO:0000259" key="1">
    <source>
        <dbReference type="Pfam" id="PF13649"/>
    </source>
</evidence>
<keyword evidence="2" id="KW-0489">Methyltransferase</keyword>
<name>A0A1S1RCU4_9ACTN</name>
<dbReference type="RefSeq" id="WP_071060033.1">
    <property type="nucleotide sequence ID" value="NZ_MAXA01000036.1"/>
</dbReference>
<organism evidence="2 3">
    <name type="scientific">Parafrankia soli</name>
    <dbReference type="NCBI Taxonomy" id="2599596"/>
    <lineage>
        <taxon>Bacteria</taxon>
        <taxon>Bacillati</taxon>
        <taxon>Actinomycetota</taxon>
        <taxon>Actinomycetes</taxon>
        <taxon>Frankiales</taxon>
        <taxon>Frankiaceae</taxon>
        <taxon>Parafrankia</taxon>
    </lineage>
</organism>
<dbReference type="PANTHER" id="PTHR43591:SF24">
    <property type="entry name" value="2-METHOXY-6-POLYPRENYL-1,4-BENZOQUINOL METHYLASE, MITOCHONDRIAL"/>
    <property type="match status" value="1"/>
</dbReference>
<dbReference type="InterPro" id="IPR041698">
    <property type="entry name" value="Methyltransf_25"/>
</dbReference>
<dbReference type="CDD" id="cd02440">
    <property type="entry name" value="AdoMet_MTases"/>
    <property type="match status" value="1"/>
</dbReference>
<dbReference type="GO" id="GO:0008168">
    <property type="term" value="F:methyltransferase activity"/>
    <property type="evidence" value="ECO:0007669"/>
    <property type="project" value="UniProtKB-KW"/>
</dbReference>
<reference evidence="3" key="1">
    <citation type="submission" date="2016-07" db="EMBL/GenBank/DDBJ databases">
        <title>Frankia sp. NRRL B-16219 Genome sequencing.</title>
        <authorList>
            <person name="Ghodhbane-Gtari F."/>
            <person name="Swanson E."/>
            <person name="Gueddou A."/>
            <person name="Louati M."/>
            <person name="Nouioui I."/>
            <person name="Hezbri K."/>
            <person name="Abebe-Akele F."/>
            <person name="Simpson S."/>
            <person name="Morris K."/>
            <person name="Thomas K."/>
            <person name="Gtari M."/>
            <person name="Tisa L.S."/>
        </authorList>
    </citation>
    <scope>NUCLEOTIDE SEQUENCE [LARGE SCALE GENOMIC DNA]</scope>
    <source>
        <strain evidence="3">NRRL B-16219</strain>
    </source>
</reference>
<dbReference type="Proteomes" id="UP000179769">
    <property type="component" value="Unassembled WGS sequence"/>
</dbReference>
<keyword evidence="2" id="KW-0808">Transferase</keyword>
<keyword evidence="3" id="KW-1185">Reference proteome</keyword>
<dbReference type="SUPFAM" id="SSF53335">
    <property type="entry name" value="S-adenosyl-L-methionine-dependent methyltransferases"/>
    <property type="match status" value="1"/>
</dbReference>
<proteinExistence type="predicted"/>
<gene>
    <name evidence="2" type="ORF">BBK14_10565</name>
</gene>
<dbReference type="PANTHER" id="PTHR43591">
    <property type="entry name" value="METHYLTRANSFERASE"/>
    <property type="match status" value="1"/>
</dbReference>
<dbReference type="EMBL" id="MAXA01000036">
    <property type="protein sequence ID" value="OHV43072.1"/>
    <property type="molecule type" value="Genomic_DNA"/>
</dbReference>